<name>X6M9A6_RETFI</name>
<dbReference type="AlphaFoldDB" id="X6M9A6"/>
<organism evidence="2 3">
    <name type="scientific">Reticulomyxa filosa</name>
    <dbReference type="NCBI Taxonomy" id="46433"/>
    <lineage>
        <taxon>Eukaryota</taxon>
        <taxon>Sar</taxon>
        <taxon>Rhizaria</taxon>
        <taxon>Retaria</taxon>
        <taxon>Foraminifera</taxon>
        <taxon>Monothalamids</taxon>
        <taxon>Reticulomyxidae</taxon>
        <taxon>Reticulomyxa</taxon>
    </lineage>
</organism>
<feature type="compositionally biased region" description="Low complexity" evidence="1">
    <location>
        <begin position="60"/>
        <end position="73"/>
    </location>
</feature>
<evidence type="ECO:0000313" key="3">
    <source>
        <dbReference type="Proteomes" id="UP000023152"/>
    </source>
</evidence>
<comment type="caution">
    <text evidence="2">The sequence shown here is derived from an EMBL/GenBank/DDBJ whole genome shotgun (WGS) entry which is preliminary data.</text>
</comment>
<feature type="non-terminal residue" evidence="2">
    <location>
        <position position="225"/>
    </location>
</feature>
<sequence>METFAVKTVSKFDSQKKGSDIHIIYIAMPDSPQSINEDDEEVEEVEEVEDAPQKLENAENENNQANAGNENNQVSTVETPTQESVTSDGREARSSTMVFRDSFDANNAFRDEPFPKRSASTSSSRKDRMGSVFSGYDNAILSRIKTSYGLRGNSGNSFDATGTIFLKKGDGTWVAKKKKMDKKKKGLEEAIQGEVAAGTEPVDAPLGAGAPITAKEELGLREDLE</sequence>
<feature type="compositionally biased region" description="Polar residues" evidence="1">
    <location>
        <begin position="74"/>
        <end position="87"/>
    </location>
</feature>
<accession>X6M9A6</accession>
<gene>
    <name evidence="2" type="ORF">RFI_27315</name>
</gene>
<protein>
    <submittedName>
        <fullName evidence="2">Uncharacterized protein</fullName>
    </submittedName>
</protein>
<feature type="region of interest" description="Disordered" evidence="1">
    <location>
        <begin position="196"/>
        <end position="225"/>
    </location>
</feature>
<reference evidence="2 3" key="1">
    <citation type="journal article" date="2013" name="Curr. Biol.">
        <title>The Genome of the Foraminiferan Reticulomyxa filosa.</title>
        <authorList>
            <person name="Glockner G."/>
            <person name="Hulsmann N."/>
            <person name="Schleicher M."/>
            <person name="Noegel A.A."/>
            <person name="Eichinger L."/>
            <person name="Gallinger C."/>
            <person name="Pawlowski J."/>
            <person name="Sierra R."/>
            <person name="Euteneuer U."/>
            <person name="Pillet L."/>
            <person name="Moustafa A."/>
            <person name="Platzer M."/>
            <person name="Groth M."/>
            <person name="Szafranski K."/>
            <person name="Schliwa M."/>
        </authorList>
    </citation>
    <scope>NUCLEOTIDE SEQUENCE [LARGE SCALE GENOMIC DNA]</scope>
</reference>
<dbReference type="Proteomes" id="UP000023152">
    <property type="component" value="Unassembled WGS sequence"/>
</dbReference>
<evidence type="ECO:0000313" key="2">
    <source>
        <dbReference type="EMBL" id="ETO10062.1"/>
    </source>
</evidence>
<dbReference type="EMBL" id="ASPP01023688">
    <property type="protein sequence ID" value="ETO10062.1"/>
    <property type="molecule type" value="Genomic_DNA"/>
</dbReference>
<feature type="compositionally biased region" description="Acidic residues" evidence="1">
    <location>
        <begin position="36"/>
        <end position="50"/>
    </location>
</feature>
<keyword evidence="3" id="KW-1185">Reference proteome</keyword>
<evidence type="ECO:0000256" key="1">
    <source>
        <dbReference type="SAM" id="MobiDB-lite"/>
    </source>
</evidence>
<feature type="region of interest" description="Disordered" evidence="1">
    <location>
        <begin position="29"/>
        <end position="131"/>
    </location>
</feature>
<feature type="compositionally biased region" description="Basic and acidic residues" evidence="1">
    <location>
        <begin position="214"/>
        <end position="225"/>
    </location>
</feature>
<proteinExistence type="predicted"/>